<keyword evidence="4" id="KW-1185">Reference proteome</keyword>
<feature type="region of interest" description="Disordered" evidence="1">
    <location>
        <begin position="153"/>
        <end position="175"/>
    </location>
</feature>
<dbReference type="EMBL" id="JBALHR010000004">
    <property type="protein sequence ID" value="MEH7828113.1"/>
    <property type="molecule type" value="Genomic_DNA"/>
</dbReference>
<sequence length="175" mass="17662">MKPVLTLMAALVLSATPLLAHGVKKDGLEIIHPNIPAPAASAKSAAGYMAIANDGATPDRLIAVEMEVAQSVMLHTTEHGADGVARMKHLESVDIPAGETVVLEPGGMHVMLMGLTATLSEGDMVPGTLVFEQAGRVAVEFMVDPPGAAAHDHAAMGHGAAGHDAAPAAEGSAGN</sequence>
<dbReference type="Gene3D" id="2.60.40.1890">
    <property type="entry name" value="PCu(A)C copper chaperone"/>
    <property type="match status" value="1"/>
</dbReference>
<organism evidence="3 4">
    <name type="scientific">Gemmobacter denitrificans</name>
    <dbReference type="NCBI Taxonomy" id="3123040"/>
    <lineage>
        <taxon>Bacteria</taxon>
        <taxon>Pseudomonadati</taxon>
        <taxon>Pseudomonadota</taxon>
        <taxon>Alphaproteobacteria</taxon>
        <taxon>Rhodobacterales</taxon>
        <taxon>Paracoccaceae</taxon>
        <taxon>Gemmobacter</taxon>
    </lineage>
</organism>
<dbReference type="InterPro" id="IPR036182">
    <property type="entry name" value="PCuAC_sf"/>
</dbReference>
<accession>A0ABU8BV45</accession>
<dbReference type="Proteomes" id="UP001431963">
    <property type="component" value="Unassembled WGS sequence"/>
</dbReference>
<gene>
    <name evidence="3" type="ORF">V6590_08120</name>
</gene>
<feature type="signal peptide" evidence="2">
    <location>
        <begin position="1"/>
        <end position="20"/>
    </location>
</feature>
<name>A0ABU8BV45_9RHOB</name>
<evidence type="ECO:0000313" key="3">
    <source>
        <dbReference type="EMBL" id="MEH7828113.1"/>
    </source>
</evidence>
<evidence type="ECO:0000256" key="1">
    <source>
        <dbReference type="SAM" id="MobiDB-lite"/>
    </source>
</evidence>
<evidence type="ECO:0000256" key="2">
    <source>
        <dbReference type="SAM" id="SignalP"/>
    </source>
</evidence>
<evidence type="ECO:0000313" key="4">
    <source>
        <dbReference type="Proteomes" id="UP001431963"/>
    </source>
</evidence>
<reference evidence="3" key="1">
    <citation type="submission" date="2024-02" db="EMBL/GenBank/DDBJ databases">
        <title>Genome sequences of strain Gemmobacter sp. JM10B15.</title>
        <authorList>
            <person name="Zhang M."/>
        </authorList>
    </citation>
    <scope>NUCLEOTIDE SEQUENCE</scope>
    <source>
        <strain evidence="3">JM10B15</strain>
    </source>
</reference>
<proteinExistence type="predicted"/>
<dbReference type="SUPFAM" id="SSF110087">
    <property type="entry name" value="DR1885-like metal-binding protein"/>
    <property type="match status" value="1"/>
</dbReference>
<dbReference type="PANTHER" id="PTHR36302">
    <property type="entry name" value="BLR7088 PROTEIN"/>
    <property type="match status" value="1"/>
</dbReference>
<keyword evidence="2" id="KW-0732">Signal</keyword>
<protein>
    <submittedName>
        <fullName evidence="3">Copper chaperone PCu(A)C</fullName>
    </submittedName>
</protein>
<dbReference type="InterPro" id="IPR058248">
    <property type="entry name" value="Lxx211020-like"/>
</dbReference>
<feature type="chain" id="PRO_5045766095" evidence="2">
    <location>
        <begin position="21"/>
        <end position="175"/>
    </location>
</feature>
<dbReference type="InterPro" id="IPR007410">
    <property type="entry name" value="LpqE-like"/>
</dbReference>
<dbReference type="RefSeq" id="WP_335421765.1">
    <property type="nucleotide sequence ID" value="NZ_JBALHR010000004.1"/>
</dbReference>
<dbReference type="Pfam" id="PF04314">
    <property type="entry name" value="PCuAC"/>
    <property type="match status" value="1"/>
</dbReference>
<dbReference type="PANTHER" id="PTHR36302:SF1">
    <property type="entry name" value="COPPER CHAPERONE PCU(A)C"/>
    <property type="match status" value="1"/>
</dbReference>
<comment type="caution">
    <text evidence="3">The sequence shown here is derived from an EMBL/GenBank/DDBJ whole genome shotgun (WGS) entry which is preliminary data.</text>
</comment>
<feature type="compositionally biased region" description="Low complexity" evidence="1">
    <location>
        <begin position="156"/>
        <end position="169"/>
    </location>
</feature>